<name>A0A840LDY6_9BURK</name>
<protein>
    <recommendedName>
        <fullName evidence="1">PAS fold-3 domain-containing protein</fullName>
    </recommendedName>
</protein>
<organism evidence="2 3">
    <name type="scientific">Roseateles oligotrophus</name>
    <dbReference type="NCBI Taxonomy" id="1769250"/>
    <lineage>
        <taxon>Bacteria</taxon>
        <taxon>Pseudomonadati</taxon>
        <taxon>Pseudomonadota</taxon>
        <taxon>Betaproteobacteria</taxon>
        <taxon>Burkholderiales</taxon>
        <taxon>Sphaerotilaceae</taxon>
        <taxon>Roseateles</taxon>
    </lineage>
</organism>
<dbReference type="Proteomes" id="UP000562027">
    <property type="component" value="Unassembled WGS sequence"/>
</dbReference>
<keyword evidence="3" id="KW-1185">Reference proteome</keyword>
<feature type="domain" description="PAS fold-3" evidence="1">
    <location>
        <begin position="23"/>
        <end position="110"/>
    </location>
</feature>
<dbReference type="EMBL" id="JACHLP010000007">
    <property type="protein sequence ID" value="MBB4844873.1"/>
    <property type="molecule type" value="Genomic_DNA"/>
</dbReference>
<dbReference type="InterPro" id="IPR013655">
    <property type="entry name" value="PAS_fold_3"/>
</dbReference>
<gene>
    <name evidence="2" type="ORF">HNP55_003419</name>
</gene>
<dbReference type="Pfam" id="PF08447">
    <property type="entry name" value="PAS_3"/>
    <property type="match status" value="1"/>
</dbReference>
<evidence type="ECO:0000259" key="1">
    <source>
        <dbReference type="Pfam" id="PF08447"/>
    </source>
</evidence>
<dbReference type="AlphaFoldDB" id="A0A840LDY6"/>
<evidence type="ECO:0000313" key="3">
    <source>
        <dbReference type="Proteomes" id="UP000562027"/>
    </source>
</evidence>
<accession>A0A840LDY6</accession>
<proteinExistence type="predicted"/>
<dbReference type="SUPFAM" id="SSF55785">
    <property type="entry name" value="PYP-like sensor domain (PAS domain)"/>
    <property type="match status" value="1"/>
</dbReference>
<dbReference type="Gene3D" id="3.30.450.20">
    <property type="entry name" value="PAS domain"/>
    <property type="match status" value="1"/>
</dbReference>
<sequence>MAAAVARGELGLWDLRHESETVQHSPQWKSRLGFPEPQRADSTHFWRCRVHPEDLDAMTAAMLAHARGELGCYEACFRLRSNGSGYRLIHSRGRVVLRNADGRALRMVGAMIDLTDRPLTPRAGLPDGLRDQMGAAPLDLPFHQLLSDESAGVDPARLLRERAQVLGQVEDLLQAAMAQLGRA</sequence>
<comment type="caution">
    <text evidence="2">The sequence shown here is derived from an EMBL/GenBank/DDBJ whole genome shotgun (WGS) entry which is preliminary data.</text>
</comment>
<reference evidence="2 3" key="1">
    <citation type="submission" date="2020-08" db="EMBL/GenBank/DDBJ databases">
        <title>Functional genomics of gut bacteria from endangered species of beetles.</title>
        <authorList>
            <person name="Carlos-Shanley C."/>
        </authorList>
    </citation>
    <scope>NUCLEOTIDE SEQUENCE [LARGE SCALE GENOMIC DNA]</scope>
    <source>
        <strain evidence="2 3">S00239</strain>
    </source>
</reference>
<dbReference type="InterPro" id="IPR035965">
    <property type="entry name" value="PAS-like_dom_sf"/>
</dbReference>
<evidence type="ECO:0000313" key="2">
    <source>
        <dbReference type="EMBL" id="MBB4844873.1"/>
    </source>
</evidence>